<reference evidence="10" key="1">
    <citation type="submission" date="2019-03" db="EMBL/GenBank/DDBJ databases">
        <title>Afifella sp. nov., isolated from activated sludge.</title>
        <authorList>
            <person name="Li Q."/>
            <person name="Liu Y."/>
        </authorList>
    </citation>
    <scope>NUCLEOTIDE SEQUENCE</scope>
    <source>
        <strain evidence="10">L72</strain>
    </source>
</reference>
<proteinExistence type="inferred from homology"/>
<accession>A0A964WU49</accession>
<protein>
    <submittedName>
        <fullName evidence="10">Undecaprenyl-phosphate glucose phosphotransferase</fullName>
        <ecNumber evidence="10">2.7.8.31</ecNumber>
    </submittedName>
</protein>
<dbReference type="NCBIfam" id="TIGR03023">
    <property type="entry name" value="WcaJ_sugtrans"/>
    <property type="match status" value="1"/>
</dbReference>
<keyword evidence="6 8" id="KW-0472">Membrane</keyword>
<feature type="domain" description="Bacterial sugar transferase" evidence="9">
    <location>
        <begin position="317"/>
        <end position="502"/>
    </location>
</feature>
<feature type="transmembrane region" description="Helical" evidence="8">
    <location>
        <begin position="148"/>
        <end position="168"/>
    </location>
</feature>
<dbReference type="OrthoDB" id="9808602at2"/>
<dbReference type="NCBIfam" id="TIGR03025">
    <property type="entry name" value="EPS_sugtrans"/>
    <property type="match status" value="1"/>
</dbReference>
<feature type="transmembrane region" description="Helical" evidence="8">
    <location>
        <begin position="49"/>
        <end position="74"/>
    </location>
</feature>
<dbReference type="InterPro" id="IPR003362">
    <property type="entry name" value="Bact_transf"/>
</dbReference>
<comment type="caution">
    <text evidence="10">The sequence shown here is derived from an EMBL/GenBank/DDBJ whole genome shotgun (WGS) entry which is preliminary data.</text>
</comment>
<organism evidence="10 11">
    <name type="scientific">Propylenella binzhouense</name>
    <dbReference type="NCBI Taxonomy" id="2555902"/>
    <lineage>
        <taxon>Bacteria</taxon>
        <taxon>Pseudomonadati</taxon>
        <taxon>Pseudomonadota</taxon>
        <taxon>Alphaproteobacteria</taxon>
        <taxon>Hyphomicrobiales</taxon>
        <taxon>Propylenellaceae</taxon>
        <taxon>Propylenella</taxon>
    </lineage>
</organism>
<dbReference type="InterPro" id="IPR017475">
    <property type="entry name" value="EPS_sugar_tfrase"/>
</dbReference>
<gene>
    <name evidence="10" type="ORF">E4O86_12275</name>
</gene>
<keyword evidence="7" id="KW-0270">Exopolysaccharide synthesis</keyword>
<sequence length="508" mass="56083">MSDITIDPTAVASSGAALAPKPPAGGVDTLSAAAINAARALSPRKVSPVLLGALARLADFGSLAALGAAILWLYVAGTDDVGLRYFAALALVPLATVILVGSFGGYSFGAYRRPVVQVGRTAGLWAAVFGCFTLVLFFLKMGEDFSRIWLATWFASGFLILTANRVGFTRLVHGWIRAGILERRAVLVGGGPEGVELLRALTAEKDNDIRICGIFDDRDETRVPAARLGYPLLGRIDELVEFGRQADIDLLIVALPLTAERRLVELLRTLWVLPVDIRLSAQSNQLRFRPRSYSFIGAVPFLDVFDRPIADWDAVVKRTFDIVIASLALVALSPLLLAAMAAVKLESSGPVFFRQRRYGFNNEVIEVLKLRSMYHERADLEARKAVTRGDPRVTRVGRIIRKFSIDELPQLINVLRGDLSLVGPRPHAVGHNELWKEVVDGYFARHRVKPGLTGWAQVHGWRGEVDSEEKIRHRVEHDLYYIENWSVFLDLYILLLTPLKLIAAENAY</sequence>
<feature type="transmembrane region" description="Helical" evidence="8">
    <location>
        <begin position="322"/>
        <end position="343"/>
    </location>
</feature>
<feature type="transmembrane region" description="Helical" evidence="8">
    <location>
        <begin position="123"/>
        <end position="142"/>
    </location>
</feature>
<keyword evidence="5 8" id="KW-1133">Transmembrane helix</keyword>
<dbReference type="AlphaFoldDB" id="A0A964WU49"/>
<evidence type="ECO:0000256" key="7">
    <source>
        <dbReference type="ARBA" id="ARBA00023169"/>
    </source>
</evidence>
<keyword evidence="4 8" id="KW-0812">Transmembrane</keyword>
<evidence type="ECO:0000256" key="2">
    <source>
        <dbReference type="ARBA" id="ARBA00006464"/>
    </source>
</evidence>
<evidence type="ECO:0000256" key="8">
    <source>
        <dbReference type="SAM" id="Phobius"/>
    </source>
</evidence>
<evidence type="ECO:0000256" key="1">
    <source>
        <dbReference type="ARBA" id="ARBA00004141"/>
    </source>
</evidence>
<dbReference type="InterPro" id="IPR036291">
    <property type="entry name" value="NAD(P)-bd_dom_sf"/>
</dbReference>
<feature type="transmembrane region" description="Helical" evidence="8">
    <location>
        <begin position="86"/>
        <end position="111"/>
    </location>
</feature>
<dbReference type="SUPFAM" id="SSF51735">
    <property type="entry name" value="NAD(P)-binding Rossmann-fold domains"/>
    <property type="match status" value="1"/>
</dbReference>
<dbReference type="EMBL" id="SPKJ01000039">
    <property type="protein sequence ID" value="MYZ48485.1"/>
    <property type="molecule type" value="Genomic_DNA"/>
</dbReference>
<evidence type="ECO:0000313" key="10">
    <source>
        <dbReference type="EMBL" id="MYZ48485.1"/>
    </source>
</evidence>
<dbReference type="RefSeq" id="WP_161140834.1">
    <property type="nucleotide sequence ID" value="NZ_SPKJ01000039.1"/>
</dbReference>
<evidence type="ECO:0000256" key="3">
    <source>
        <dbReference type="ARBA" id="ARBA00022679"/>
    </source>
</evidence>
<keyword evidence="11" id="KW-1185">Reference proteome</keyword>
<dbReference type="GO" id="GO:0016020">
    <property type="term" value="C:membrane"/>
    <property type="evidence" value="ECO:0007669"/>
    <property type="project" value="UniProtKB-SubCell"/>
</dbReference>
<dbReference type="Gene3D" id="3.40.50.720">
    <property type="entry name" value="NAD(P)-binding Rossmann-like Domain"/>
    <property type="match status" value="1"/>
</dbReference>
<dbReference type="GO" id="GO:0000271">
    <property type="term" value="P:polysaccharide biosynthetic process"/>
    <property type="evidence" value="ECO:0007669"/>
    <property type="project" value="UniProtKB-KW"/>
</dbReference>
<dbReference type="PANTHER" id="PTHR30576">
    <property type="entry name" value="COLANIC BIOSYNTHESIS UDP-GLUCOSE LIPID CARRIER TRANSFERASE"/>
    <property type="match status" value="1"/>
</dbReference>
<dbReference type="GO" id="GO:0089702">
    <property type="term" value="F:undecaprenyl-phosphate glucose phosphotransferase activity"/>
    <property type="evidence" value="ECO:0007669"/>
    <property type="project" value="UniProtKB-EC"/>
</dbReference>
<dbReference type="Pfam" id="PF02397">
    <property type="entry name" value="Bac_transf"/>
    <property type="match status" value="1"/>
</dbReference>
<name>A0A964WU49_9HYPH</name>
<dbReference type="InterPro" id="IPR017473">
    <property type="entry name" value="Undecaprenyl-P_gluc_Ptfrase"/>
</dbReference>
<evidence type="ECO:0000259" key="9">
    <source>
        <dbReference type="Pfam" id="PF02397"/>
    </source>
</evidence>
<evidence type="ECO:0000256" key="6">
    <source>
        <dbReference type="ARBA" id="ARBA00023136"/>
    </source>
</evidence>
<comment type="similarity">
    <text evidence="2">Belongs to the bacterial sugar transferase family.</text>
</comment>
<evidence type="ECO:0000313" key="11">
    <source>
        <dbReference type="Proteomes" id="UP000773614"/>
    </source>
</evidence>
<dbReference type="EC" id="2.7.8.31" evidence="10"/>
<evidence type="ECO:0000256" key="5">
    <source>
        <dbReference type="ARBA" id="ARBA00022989"/>
    </source>
</evidence>
<dbReference type="PANTHER" id="PTHR30576:SF0">
    <property type="entry name" value="UNDECAPRENYL-PHOSPHATE N-ACETYLGALACTOSAMINYL 1-PHOSPHATE TRANSFERASE-RELATED"/>
    <property type="match status" value="1"/>
</dbReference>
<dbReference type="Pfam" id="PF13727">
    <property type="entry name" value="CoA_binding_3"/>
    <property type="match status" value="1"/>
</dbReference>
<comment type="subcellular location">
    <subcellularLocation>
        <location evidence="1">Membrane</location>
        <topology evidence="1">Multi-pass membrane protein</topology>
    </subcellularLocation>
</comment>
<dbReference type="Proteomes" id="UP000773614">
    <property type="component" value="Unassembled WGS sequence"/>
</dbReference>
<evidence type="ECO:0000256" key="4">
    <source>
        <dbReference type="ARBA" id="ARBA00022692"/>
    </source>
</evidence>
<keyword evidence="3 10" id="KW-0808">Transferase</keyword>